<evidence type="ECO:0000313" key="4">
    <source>
        <dbReference type="Proteomes" id="UP000509761"/>
    </source>
</evidence>
<protein>
    <submittedName>
        <fullName evidence="3">Sialic acid-binding periplasmic protein SiaP</fullName>
    </submittedName>
</protein>
<reference evidence="3 4" key="1">
    <citation type="submission" date="2019-12" db="EMBL/GenBank/DDBJ databases">
        <title>Genome sequencing and assembly of endphytes of Porphyra tenera.</title>
        <authorList>
            <person name="Park J.M."/>
            <person name="Shin R."/>
            <person name="Jo S.H."/>
        </authorList>
    </citation>
    <scope>NUCLEOTIDE SEQUENCE [LARGE SCALE GENOMIC DNA]</scope>
    <source>
        <strain evidence="3 4">GPM3</strain>
    </source>
</reference>
<accession>A0AAP9NPG1</accession>
<evidence type="ECO:0000256" key="1">
    <source>
        <dbReference type="ARBA" id="ARBA00022729"/>
    </source>
</evidence>
<dbReference type="Proteomes" id="UP000509761">
    <property type="component" value="Chromosome"/>
</dbReference>
<sequence length="327" mass="36364">MWKKTLTTAAIGYMVVGLTSAHAMQLNVSTTQTADDPLIAGFELFKQNVEDRTNGDIQVRIFPSSQLGDTQDVMEQAMAGANTAALTDAAYLADYVPEIGVLNSPYVFDGYEEAARFVETDLFNEWEKAIEEQAGIVVLSFNWYQGARHIFSKEEIHEPSDLEGMRVRTPQAPIWTESMAALGATPTPLAWGEVYSAMQTDVIDGAGAQIMGGYGTRFHEVSPYISLTRHIELITALVVGRDWFYSLPEEYQIALKEEARNGGRHASEVLLQRIEEVKSAIPEETGTQLIEVDEEVFKQSVSDYGYYEKMELQEAYDAVQEALSSSQ</sequence>
<dbReference type="PANTHER" id="PTHR33376">
    <property type="match status" value="1"/>
</dbReference>
<dbReference type="NCBIfam" id="NF037995">
    <property type="entry name" value="TRAP_S1"/>
    <property type="match status" value="1"/>
</dbReference>
<name>A0AAP9NPG1_9GAMM</name>
<dbReference type="EMBL" id="CP054580">
    <property type="protein sequence ID" value="QKS25629.1"/>
    <property type="molecule type" value="Genomic_DNA"/>
</dbReference>
<gene>
    <name evidence="3" type="ORF">FX987_03425</name>
</gene>
<dbReference type="GO" id="GO:0055085">
    <property type="term" value="P:transmembrane transport"/>
    <property type="evidence" value="ECO:0007669"/>
    <property type="project" value="InterPro"/>
</dbReference>
<dbReference type="InterPro" id="IPR038404">
    <property type="entry name" value="TRAP_DctP_sf"/>
</dbReference>
<keyword evidence="4" id="KW-1185">Reference proteome</keyword>
<proteinExistence type="predicted"/>
<evidence type="ECO:0000313" key="3">
    <source>
        <dbReference type="EMBL" id="QKS25629.1"/>
    </source>
</evidence>
<dbReference type="Gene3D" id="3.40.190.170">
    <property type="entry name" value="Bacterial extracellular solute-binding protein, family 7"/>
    <property type="match status" value="1"/>
</dbReference>
<dbReference type="InterPro" id="IPR018389">
    <property type="entry name" value="DctP_fam"/>
</dbReference>
<feature type="signal peptide" evidence="2">
    <location>
        <begin position="1"/>
        <end position="23"/>
    </location>
</feature>
<organism evidence="3 4">
    <name type="scientific">Vreelandella titanicae</name>
    <dbReference type="NCBI Taxonomy" id="664683"/>
    <lineage>
        <taxon>Bacteria</taxon>
        <taxon>Pseudomonadati</taxon>
        <taxon>Pseudomonadota</taxon>
        <taxon>Gammaproteobacteria</taxon>
        <taxon>Oceanospirillales</taxon>
        <taxon>Halomonadaceae</taxon>
        <taxon>Vreelandella</taxon>
    </lineage>
</organism>
<dbReference type="AlphaFoldDB" id="A0AAP9NPG1"/>
<dbReference type="CDD" id="cd13669">
    <property type="entry name" value="PBP2_TRAP_TM0322_like"/>
    <property type="match status" value="1"/>
</dbReference>
<feature type="chain" id="PRO_5042984032" evidence="2">
    <location>
        <begin position="24"/>
        <end position="327"/>
    </location>
</feature>
<dbReference type="Pfam" id="PF03480">
    <property type="entry name" value="DctP"/>
    <property type="match status" value="1"/>
</dbReference>
<dbReference type="PANTHER" id="PTHR33376:SF3">
    <property type="entry name" value="C4-DICARBOXYLATE-BINDING PROTEIN"/>
    <property type="match status" value="1"/>
</dbReference>
<dbReference type="RefSeq" id="WP_022521597.1">
    <property type="nucleotide sequence ID" value="NZ_CP054580.1"/>
</dbReference>
<evidence type="ECO:0000256" key="2">
    <source>
        <dbReference type="SAM" id="SignalP"/>
    </source>
</evidence>
<keyword evidence="1 2" id="KW-0732">Signal</keyword>